<organism evidence="1 2">
    <name type="scientific">Bosea minatitlanensis</name>
    <dbReference type="NCBI Taxonomy" id="128782"/>
    <lineage>
        <taxon>Bacteria</taxon>
        <taxon>Pseudomonadati</taxon>
        <taxon>Pseudomonadota</taxon>
        <taxon>Alphaproteobacteria</taxon>
        <taxon>Hyphomicrobiales</taxon>
        <taxon>Boseaceae</taxon>
        <taxon>Bosea</taxon>
    </lineage>
</organism>
<comment type="caution">
    <text evidence="1">The sequence shown here is derived from an EMBL/GenBank/DDBJ whole genome shotgun (WGS) entry which is preliminary data.</text>
</comment>
<keyword evidence="2" id="KW-1185">Reference proteome</keyword>
<dbReference type="Proteomes" id="UP001595976">
    <property type="component" value="Unassembled WGS sequence"/>
</dbReference>
<accession>A0ABW0F364</accession>
<name>A0ABW0F364_9HYPH</name>
<dbReference type="RefSeq" id="WP_158443988.1">
    <property type="nucleotide sequence ID" value="NZ_JAOAOS010000004.1"/>
</dbReference>
<evidence type="ECO:0000313" key="1">
    <source>
        <dbReference type="EMBL" id="MFC5293587.1"/>
    </source>
</evidence>
<gene>
    <name evidence="1" type="ORF">ACFPK2_11370</name>
</gene>
<evidence type="ECO:0000313" key="2">
    <source>
        <dbReference type="Proteomes" id="UP001595976"/>
    </source>
</evidence>
<reference evidence="2" key="1">
    <citation type="journal article" date="2019" name="Int. J. Syst. Evol. Microbiol.">
        <title>The Global Catalogue of Microorganisms (GCM) 10K type strain sequencing project: providing services to taxonomists for standard genome sequencing and annotation.</title>
        <authorList>
            <consortium name="The Broad Institute Genomics Platform"/>
            <consortium name="The Broad Institute Genome Sequencing Center for Infectious Disease"/>
            <person name="Wu L."/>
            <person name="Ma J."/>
        </authorList>
    </citation>
    <scope>NUCLEOTIDE SEQUENCE [LARGE SCALE GENOMIC DNA]</scope>
    <source>
        <strain evidence="2">CGMCC 1.15643</strain>
    </source>
</reference>
<dbReference type="EMBL" id="JBHSLI010000004">
    <property type="protein sequence ID" value="MFC5293587.1"/>
    <property type="molecule type" value="Genomic_DNA"/>
</dbReference>
<protein>
    <submittedName>
        <fullName evidence="1">Uncharacterized protein</fullName>
    </submittedName>
</protein>
<sequence length="66" mass="7304">MDKEKARIDEQRLDMKLSDDDLEAAVGGVGQARGSVNVEALAHKYAVRDPLYRPANVKLAIEVDHD</sequence>
<proteinExistence type="predicted"/>